<evidence type="ECO:0000313" key="1">
    <source>
        <dbReference type="EMBL" id="WLI20319.1"/>
    </source>
</evidence>
<name>A0ABY9GWY2_9PSED</name>
<sequence>MQAQHPSSSGTEATTNVLKVGDDVTYVIGRSTGNSVSFSVREGKIAVINDHVATVKSRNGRSSVQPLNKLTRKGQRNALTRALLGDAE</sequence>
<dbReference type="InterPro" id="IPR055629">
    <property type="entry name" value="DUF7205"/>
</dbReference>
<dbReference type="EMBL" id="CP117430">
    <property type="protein sequence ID" value="WLI20319.1"/>
    <property type="molecule type" value="Genomic_DNA"/>
</dbReference>
<protein>
    <submittedName>
        <fullName evidence="1">Uncharacterized protein</fullName>
    </submittedName>
</protein>
<proteinExistence type="predicted"/>
<keyword evidence="2" id="KW-1185">Reference proteome</keyword>
<reference evidence="1 2" key="1">
    <citation type="submission" date="2023-02" db="EMBL/GenBank/DDBJ databases">
        <title>Evolution of Hrp T3SS in non-pathogenic Pseudomonas fluorescens.</title>
        <authorList>
            <person name="Liao K."/>
            <person name="Wei H."/>
            <person name="Gu Y."/>
        </authorList>
    </citation>
    <scope>NUCLEOTIDE SEQUENCE [LARGE SCALE GENOMIC DNA]</scope>
    <source>
        <strain evidence="1 2">FP607</strain>
    </source>
</reference>
<dbReference type="Pfam" id="PF23835">
    <property type="entry name" value="DUF7205"/>
    <property type="match status" value="1"/>
</dbReference>
<evidence type="ECO:0000313" key="2">
    <source>
        <dbReference type="Proteomes" id="UP001230768"/>
    </source>
</evidence>
<dbReference type="Proteomes" id="UP001230768">
    <property type="component" value="Chromosome"/>
</dbReference>
<dbReference type="RefSeq" id="WP_305426042.1">
    <property type="nucleotide sequence ID" value="NZ_CP117430.1"/>
</dbReference>
<organism evidence="1 2">
    <name type="scientific">Pseudomonas wuhanensis</name>
    <dbReference type="NCBI Taxonomy" id="2954098"/>
    <lineage>
        <taxon>Bacteria</taxon>
        <taxon>Pseudomonadati</taxon>
        <taxon>Pseudomonadota</taxon>
        <taxon>Gammaproteobacteria</taxon>
        <taxon>Pseudomonadales</taxon>
        <taxon>Pseudomonadaceae</taxon>
        <taxon>Pseudomonas</taxon>
    </lineage>
</organism>
<gene>
    <name evidence="1" type="ORF">PSH88_09900</name>
</gene>
<accession>A0ABY9GWY2</accession>